<proteinExistence type="predicted"/>
<dbReference type="CDD" id="cd17298">
    <property type="entry name" value="DUF1907"/>
    <property type="match status" value="1"/>
</dbReference>
<dbReference type="Pfam" id="PF08925">
    <property type="entry name" value="DUF1907"/>
    <property type="match status" value="1"/>
</dbReference>
<accession>A0A8D8RYZ0</accession>
<dbReference type="EMBL" id="HBUF01351858">
    <property type="protein sequence ID" value="CAG6714488.1"/>
    <property type="molecule type" value="Transcribed_RNA"/>
</dbReference>
<dbReference type="GO" id="GO:0008270">
    <property type="term" value="F:zinc ion binding"/>
    <property type="evidence" value="ECO:0007669"/>
    <property type="project" value="TreeGrafter"/>
</dbReference>
<dbReference type="EMBL" id="HBUF01035927">
    <property type="protein sequence ID" value="CAG6616486.1"/>
    <property type="molecule type" value="Transcribed_RNA"/>
</dbReference>
<keyword evidence="5" id="KW-0862">Zinc</keyword>
<dbReference type="EMBL" id="HBUF01188084">
    <property type="protein sequence ID" value="CAG6657390.1"/>
    <property type="molecule type" value="Transcribed_RNA"/>
</dbReference>
<dbReference type="SMART" id="SM01168">
    <property type="entry name" value="DUF1907"/>
    <property type="match status" value="1"/>
</dbReference>
<sequence>MSVLKLSDLSVEHRDLFVPPVDEVIQVLNDGLGQYFKEVSVSFPDCPDLTQSPFNLTSAGLCGSPSLVEYGGASFLEPIANKFKIYDLKNLFSVTQTKPTFAVGAGAGSWRFAGTNCEGVFDVTIDSNQSCQNGTRIAKITNRDVIDLLKPANEDTTFALLASFYCSQGLQGKVIKIRVHSRTSKEDFVTSVRSVLAAHYKDQPVGLGGVILIEDALAKHHVMPDFSTTPLETKEQLNEWLVFKDLTPPLISVGTLISSDVEGLDLRLQHFHSFNHHNQGGHYHYDVNAETVTYTAYLNLASRIHRVDKPL</sequence>
<reference evidence="8" key="1">
    <citation type="submission" date="2021-05" db="EMBL/GenBank/DDBJ databases">
        <authorList>
            <person name="Alioto T."/>
            <person name="Alioto T."/>
            <person name="Gomez Garrido J."/>
        </authorList>
    </citation>
    <scope>NUCLEOTIDE SEQUENCE</scope>
</reference>
<dbReference type="GO" id="GO:0005634">
    <property type="term" value="C:nucleus"/>
    <property type="evidence" value="ECO:0007669"/>
    <property type="project" value="UniProtKB-SubCell"/>
</dbReference>
<name>A0A8D8RYZ0_9HEMI</name>
<evidence type="ECO:0000256" key="4">
    <source>
        <dbReference type="ARBA" id="ARBA00022801"/>
    </source>
</evidence>
<evidence type="ECO:0000313" key="8">
    <source>
        <dbReference type="EMBL" id="CAG6657389.1"/>
    </source>
</evidence>
<dbReference type="EMBL" id="HBUF01351860">
    <property type="protein sequence ID" value="CAG6714491.1"/>
    <property type="molecule type" value="Transcribed_RNA"/>
</dbReference>
<dbReference type="EMBL" id="HBUF01035928">
    <property type="protein sequence ID" value="CAG6616487.1"/>
    <property type="molecule type" value="Transcribed_RNA"/>
</dbReference>
<organism evidence="8">
    <name type="scientific">Cacopsylla melanoneura</name>
    <dbReference type="NCBI Taxonomy" id="428564"/>
    <lineage>
        <taxon>Eukaryota</taxon>
        <taxon>Metazoa</taxon>
        <taxon>Ecdysozoa</taxon>
        <taxon>Arthropoda</taxon>
        <taxon>Hexapoda</taxon>
        <taxon>Insecta</taxon>
        <taxon>Pterygota</taxon>
        <taxon>Neoptera</taxon>
        <taxon>Paraneoptera</taxon>
        <taxon>Hemiptera</taxon>
        <taxon>Sternorrhyncha</taxon>
        <taxon>Psylloidea</taxon>
        <taxon>Psyllidae</taxon>
        <taxon>Psyllinae</taxon>
        <taxon>Cacopsylla</taxon>
    </lineage>
</organism>
<dbReference type="EMBL" id="HBUF01540359">
    <property type="protein sequence ID" value="CAG6754831.1"/>
    <property type="molecule type" value="Transcribed_RNA"/>
</dbReference>
<dbReference type="EMBL" id="HBUF01188085">
    <property type="protein sequence ID" value="CAG6657391.1"/>
    <property type="molecule type" value="Transcribed_RNA"/>
</dbReference>
<dbReference type="EMBL" id="HBUF01035929">
    <property type="protein sequence ID" value="CAG6616488.1"/>
    <property type="molecule type" value="Transcribed_RNA"/>
</dbReference>
<keyword evidence="3" id="KW-0479">Metal-binding</keyword>
<comment type="subcellular location">
    <subcellularLocation>
        <location evidence="1">Nucleus</location>
    </subcellularLocation>
</comment>
<evidence type="ECO:0000259" key="7">
    <source>
        <dbReference type="SMART" id="SM01168"/>
    </source>
</evidence>
<dbReference type="SUPFAM" id="SSF117856">
    <property type="entry name" value="AF0104/ALDC/Ptd012-like"/>
    <property type="match status" value="1"/>
</dbReference>
<feature type="domain" description="DUF1907" evidence="7">
    <location>
        <begin position="27"/>
        <end position="307"/>
    </location>
</feature>
<evidence type="ECO:0000256" key="3">
    <source>
        <dbReference type="ARBA" id="ARBA00022723"/>
    </source>
</evidence>
<dbReference type="PANTHER" id="PTHR13204:SF1">
    <property type="entry name" value="ESTER HYDROLASE C11ORF54"/>
    <property type="match status" value="1"/>
</dbReference>
<dbReference type="EMBL" id="HBUF01351859">
    <property type="protein sequence ID" value="CAG6714490.1"/>
    <property type="molecule type" value="Transcribed_RNA"/>
</dbReference>
<comment type="subunit">
    <text evidence="2">Monomer.</text>
</comment>
<dbReference type="EMBL" id="HBUF01540360">
    <property type="protein sequence ID" value="CAG6754832.1"/>
    <property type="molecule type" value="Transcribed_RNA"/>
</dbReference>
<keyword evidence="4 8" id="KW-0378">Hydrolase</keyword>
<dbReference type="InterPro" id="IPR015021">
    <property type="entry name" value="C11orf54_DUF1907"/>
</dbReference>
<dbReference type="GO" id="GO:0016788">
    <property type="term" value="F:hydrolase activity, acting on ester bonds"/>
    <property type="evidence" value="ECO:0007669"/>
    <property type="project" value="TreeGrafter"/>
</dbReference>
<evidence type="ECO:0000256" key="2">
    <source>
        <dbReference type="ARBA" id="ARBA00011245"/>
    </source>
</evidence>
<dbReference type="AlphaFoldDB" id="A0A8D8RYZ0"/>
<evidence type="ECO:0000256" key="5">
    <source>
        <dbReference type="ARBA" id="ARBA00022833"/>
    </source>
</evidence>
<dbReference type="EMBL" id="HBUF01351861">
    <property type="protein sequence ID" value="CAG6714492.1"/>
    <property type="molecule type" value="Transcribed_RNA"/>
</dbReference>
<dbReference type="EMBL" id="HBUF01540361">
    <property type="protein sequence ID" value="CAG6754833.1"/>
    <property type="molecule type" value="Transcribed_RNA"/>
</dbReference>
<evidence type="ECO:0000256" key="6">
    <source>
        <dbReference type="ARBA" id="ARBA00023242"/>
    </source>
</evidence>
<evidence type="ECO:0000256" key="1">
    <source>
        <dbReference type="ARBA" id="ARBA00004123"/>
    </source>
</evidence>
<protein>
    <submittedName>
        <fullName evidence="8">Ester hydrolase C11orf54 homolog</fullName>
    </submittedName>
</protein>
<dbReference type="PANTHER" id="PTHR13204">
    <property type="entry name" value="PTD012 PROTEIN"/>
    <property type="match status" value="1"/>
</dbReference>
<dbReference type="EMBL" id="HBUF01188083">
    <property type="protein sequence ID" value="CAG6657389.1"/>
    <property type="molecule type" value="Transcribed_RNA"/>
</dbReference>
<keyword evidence="6" id="KW-0539">Nucleus</keyword>